<dbReference type="GO" id="GO:0006865">
    <property type="term" value="P:amino acid transport"/>
    <property type="evidence" value="ECO:0007669"/>
    <property type="project" value="UniProtKB-KW"/>
</dbReference>
<dbReference type="PANTHER" id="PTHR11795">
    <property type="entry name" value="BRANCHED-CHAIN AMINO ACID TRANSPORT SYSTEM PERMEASE PROTEIN LIVH"/>
    <property type="match status" value="1"/>
</dbReference>
<dbReference type="Pfam" id="PF02653">
    <property type="entry name" value="BPD_transp_2"/>
    <property type="match status" value="1"/>
</dbReference>
<keyword evidence="11" id="KW-1185">Reference proteome</keyword>
<dbReference type="EMBL" id="CP049811">
    <property type="protein sequence ID" value="QIK41561.1"/>
    <property type="molecule type" value="Genomic_DNA"/>
</dbReference>
<keyword evidence="4 9" id="KW-0812">Transmembrane</keyword>
<evidence type="ECO:0000256" key="9">
    <source>
        <dbReference type="SAM" id="Phobius"/>
    </source>
</evidence>
<dbReference type="InterPro" id="IPR001851">
    <property type="entry name" value="ABC_transp_permease"/>
</dbReference>
<keyword evidence="6 9" id="KW-1133">Transmembrane helix</keyword>
<dbReference type="InterPro" id="IPR052157">
    <property type="entry name" value="BCAA_transport_permease"/>
</dbReference>
<accession>A0A6G7VNG4</accession>
<dbReference type="KEGG" id="mon:G8E03_12835"/>
<dbReference type="AlphaFoldDB" id="A0A6G7VNG4"/>
<evidence type="ECO:0000256" key="1">
    <source>
        <dbReference type="ARBA" id="ARBA00004651"/>
    </source>
</evidence>
<comment type="subcellular location">
    <subcellularLocation>
        <location evidence="1">Cell membrane</location>
        <topology evidence="1">Multi-pass membrane protein</topology>
    </subcellularLocation>
</comment>
<feature type="transmembrane region" description="Helical" evidence="9">
    <location>
        <begin position="91"/>
        <end position="115"/>
    </location>
</feature>
<keyword evidence="2" id="KW-0813">Transport</keyword>
<dbReference type="Proteomes" id="UP000500791">
    <property type="component" value="Chromosome"/>
</dbReference>
<reference evidence="10 11" key="1">
    <citation type="submission" date="2020-03" db="EMBL/GenBank/DDBJ databases">
        <title>Complete genome sequence of Monaibacterium sp. ALG8 with diverse plasmids.</title>
        <authorList>
            <person name="Sun C."/>
        </authorList>
    </citation>
    <scope>NUCLEOTIDE SEQUENCE [LARGE SCALE GENOMIC DNA]</scope>
    <source>
        <strain evidence="10 11">ALG8</strain>
    </source>
</reference>
<evidence type="ECO:0000256" key="5">
    <source>
        <dbReference type="ARBA" id="ARBA00022970"/>
    </source>
</evidence>
<keyword evidence="3" id="KW-1003">Cell membrane</keyword>
<evidence type="ECO:0000313" key="11">
    <source>
        <dbReference type="Proteomes" id="UP000500791"/>
    </source>
</evidence>
<dbReference type="PANTHER" id="PTHR11795:SF445">
    <property type="entry name" value="AMINO ACID ABC TRANSPORTER PERMEASE PROTEIN"/>
    <property type="match status" value="1"/>
</dbReference>
<proteinExistence type="inferred from homology"/>
<feature type="transmembrane region" description="Helical" evidence="9">
    <location>
        <begin position="12"/>
        <end position="31"/>
    </location>
</feature>
<feature type="transmembrane region" description="Helical" evidence="9">
    <location>
        <begin position="224"/>
        <end position="250"/>
    </location>
</feature>
<evidence type="ECO:0000256" key="7">
    <source>
        <dbReference type="ARBA" id="ARBA00023136"/>
    </source>
</evidence>
<feature type="transmembrane region" description="Helical" evidence="9">
    <location>
        <begin position="262"/>
        <end position="278"/>
    </location>
</feature>
<feature type="transmembrane region" description="Helical" evidence="9">
    <location>
        <begin position="135"/>
        <end position="159"/>
    </location>
</feature>
<evidence type="ECO:0000313" key="10">
    <source>
        <dbReference type="EMBL" id="QIK41561.1"/>
    </source>
</evidence>
<evidence type="ECO:0000256" key="4">
    <source>
        <dbReference type="ARBA" id="ARBA00022692"/>
    </source>
</evidence>
<keyword evidence="5" id="KW-0029">Amino-acid transport</keyword>
<evidence type="ECO:0000256" key="3">
    <source>
        <dbReference type="ARBA" id="ARBA00022475"/>
    </source>
</evidence>
<sequence length="286" mass="30771">MDTFIQGLVQGLAIGGIYGLITMALTAVYSVTRLLNFAHGDLMVIAMYLALTGVRWLGVDPYLSILVIAPLMFGFGMVLFHLIFERVLRAHVLLVVQVTLGLGFVIQSALLMIFSANYQTVQSFLTGKKIVLGQIVFQATFLVAFVVSVMMALLFFWMLNRTTFGRKVRAVAEDPTAASLCGISVRWVQMIVFAGALGTLGIVGPLVAPVFIVEPTLGLHLTLVAFIVLILGGVTNFIGTFVAGVIIGLAEALGGLYMNPPEFAGILPYGIFILFLLVRPSGVLGR</sequence>
<evidence type="ECO:0000256" key="8">
    <source>
        <dbReference type="ARBA" id="ARBA00037998"/>
    </source>
</evidence>
<comment type="similarity">
    <text evidence="8">Belongs to the binding-protein-dependent transport system permease family. LivHM subfamily.</text>
</comment>
<evidence type="ECO:0000256" key="2">
    <source>
        <dbReference type="ARBA" id="ARBA00022448"/>
    </source>
</evidence>
<keyword evidence="7 9" id="KW-0472">Membrane</keyword>
<protein>
    <submittedName>
        <fullName evidence="10">Branched-chain amino acid ABC transporter permease</fullName>
    </submittedName>
</protein>
<dbReference type="CDD" id="cd06582">
    <property type="entry name" value="TM_PBP1_LivH_like"/>
    <property type="match status" value="1"/>
</dbReference>
<evidence type="ECO:0000256" key="6">
    <source>
        <dbReference type="ARBA" id="ARBA00022989"/>
    </source>
</evidence>
<dbReference type="RefSeq" id="WP_166192580.1">
    <property type="nucleotide sequence ID" value="NZ_CP049811.1"/>
</dbReference>
<feature type="transmembrane region" description="Helical" evidence="9">
    <location>
        <begin position="190"/>
        <end position="212"/>
    </location>
</feature>
<name>A0A6G7VNG4_9RHOB</name>
<dbReference type="GO" id="GO:0005886">
    <property type="term" value="C:plasma membrane"/>
    <property type="evidence" value="ECO:0007669"/>
    <property type="project" value="UniProtKB-SubCell"/>
</dbReference>
<dbReference type="GO" id="GO:0022857">
    <property type="term" value="F:transmembrane transporter activity"/>
    <property type="evidence" value="ECO:0007669"/>
    <property type="project" value="InterPro"/>
</dbReference>
<feature type="transmembrane region" description="Helical" evidence="9">
    <location>
        <begin position="63"/>
        <end position="84"/>
    </location>
</feature>
<gene>
    <name evidence="10" type="ORF">G8E03_12835</name>
</gene>
<organism evidence="10 11">
    <name type="scientific">Pontivivens nitratireducens</name>
    <dbReference type="NCBI Taxonomy" id="2758038"/>
    <lineage>
        <taxon>Bacteria</taxon>
        <taxon>Pseudomonadati</taxon>
        <taxon>Pseudomonadota</taxon>
        <taxon>Alphaproteobacteria</taxon>
        <taxon>Rhodobacterales</taxon>
        <taxon>Paracoccaceae</taxon>
        <taxon>Pontivivens</taxon>
    </lineage>
</organism>